<dbReference type="Proteomes" id="UP000775872">
    <property type="component" value="Unassembled WGS sequence"/>
</dbReference>
<proteinExistence type="predicted"/>
<evidence type="ECO:0000313" key="1">
    <source>
        <dbReference type="EMBL" id="CAH0055446.1"/>
    </source>
</evidence>
<evidence type="ECO:0000313" key="2">
    <source>
        <dbReference type="Proteomes" id="UP000775872"/>
    </source>
</evidence>
<accession>A0A9P0EL87</accession>
<sequence length="79" mass="9160">MVQIESLAGIEILDDFLTECPDVDMAFLGALDARVCYYGKAQQAPSRLQIWRRKKHQEAGRPGGRVFNAYFRCECRRHR</sequence>
<reference evidence="1" key="1">
    <citation type="submission" date="2021-10" db="EMBL/GenBank/DDBJ databases">
        <authorList>
            <person name="Piombo E."/>
        </authorList>
    </citation>
    <scope>NUCLEOTIDE SEQUENCE</scope>
</reference>
<dbReference type="InterPro" id="IPR015813">
    <property type="entry name" value="Pyrv/PenolPyrv_kinase-like_dom"/>
</dbReference>
<comment type="caution">
    <text evidence="1">The sequence shown here is derived from an EMBL/GenBank/DDBJ whole genome shotgun (WGS) entry which is preliminary data.</text>
</comment>
<dbReference type="EMBL" id="CABFOC020000056">
    <property type="protein sequence ID" value="CAH0055446.1"/>
    <property type="molecule type" value="Genomic_DNA"/>
</dbReference>
<dbReference type="SUPFAM" id="SSF51621">
    <property type="entry name" value="Phosphoenolpyruvate/pyruvate domain"/>
    <property type="match status" value="1"/>
</dbReference>
<protein>
    <submittedName>
        <fullName evidence="1">Uncharacterized protein</fullName>
    </submittedName>
</protein>
<name>A0A9P0EL87_9HYPO</name>
<dbReference type="OrthoDB" id="5134029at2759"/>
<dbReference type="AlphaFoldDB" id="A0A9P0EL87"/>
<feature type="non-terminal residue" evidence="1">
    <location>
        <position position="79"/>
    </location>
</feature>
<gene>
    <name evidence="1" type="ORF">CSOL1703_00017549</name>
</gene>
<dbReference type="GO" id="GO:0003824">
    <property type="term" value="F:catalytic activity"/>
    <property type="evidence" value="ECO:0007669"/>
    <property type="project" value="InterPro"/>
</dbReference>
<organism evidence="1 2">
    <name type="scientific">Clonostachys solani</name>
    <dbReference type="NCBI Taxonomy" id="160281"/>
    <lineage>
        <taxon>Eukaryota</taxon>
        <taxon>Fungi</taxon>
        <taxon>Dikarya</taxon>
        <taxon>Ascomycota</taxon>
        <taxon>Pezizomycotina</taxon>
        <taxon>Sordariomycetes</taxon>
        <taxon>Hypocreomycetidae</taxon>
        <taxon>Hypocreales</taxon>
        <taxon>Bionectriaceae</taxon>
        <taxon>Clonostachys</taxon>
    </lineage>
</organism>
<keyword evidence="2" id="KW-1185">Reference proteome</keyword>